<dbReference type="InterPro" id="IPR058240">
    <property type="entry name" value="rSAM_sf"/>
</dbReference>
<dbReference type="GO" id="GO:0046872">
    <property type="term" value="F:metal ion binding"/>
    <property type="evidence" value="ECO:0007669"/>
    <property type="project" value="UniProtKB-KW"/>
</dbReference>
<keyword evidence="5 10" id="KW-0663">Pyridoxal phosphate</keyword>
<keyword evidence="2 9" id="KW-0004">4Fe-4S</keyword>
<dbReference type="GO" id="GO:0051539">
    <property type="term" value="F:4 iron, 4 sulfur cluster binding"/>
    <property type="evidence" value="ECO:0007669"/>
    <property type="project" value="UniProtKB-KW"/>
</dbReference>
<gene>
    <name evidence="12" type="ORF">BXY41_102164</name>
</gene>
<evidence type="ECO:0000256" key="1">
    <source>
        <dbReference type="ARBA" id="ARBA00001933"/>
    </source>
</evidence>
<name>A0A2S6HWU2_9FIRM</name>
<feature type="domain" description="Radical SAM core" evidence="11">
    <location>
        <begin position="152"/>
        <end position="373"/>
    </location>
</feature>
<dbReference type="EMBL" id="PTJA01000002">
    <property type="protein sequence ID" value="PPK82476.1"/>
    <property type="molecule type" value="Genomic_DNA"/>
</dbReference>
<feature type="binding site" evidence="9">
    <location>
        <position position="170"/>
    </location>
    <ligand>
        <name>[4Fe-4S] cluster</name>
        <dbReference type="ChEBI" id="CHEBI:49883"/>
        <note>4Fe-4S-S-AdoMet</note>
    </ligand>
</feature>
<dbReference type="SFLD" id="SFLDS00029">
    <property type="entry name" value="Radical_SAM"/>
    <property type="match status" value="1"/>
</dbReference>
<comment type="cofactor">
    <cofactor evidence="1 10">
        <name>pyridoxal 5'-phosphate</name>
        <dbReference type="ChEBI" id="CHEBI:597326"/>
    </cofactor>
</comment>
<dbReference type="PIRSF" id="PIRSF004911">
    <property type="entry name" value="DUF160"/>
    <property type="match status" value="1"/>
</dbReference>
<keyword evidence="6" id="KW-0408">Iron</keyword>
<dbReference type="Gene3D" id="3.20.20.70">
    <property type="entry name" value="Aldolase class I"/>
    <property type="match status" value="1"/>
</dbReference>
<feature type="binding site" evidence="9">
    <location>
        <position position="166"/>
    </location>
    <ligand>
        <name>[4Fe-4S] cluster</name>
        <dbReference type="ChEBI" id="CHEBI:49883"/>
        <note>4Fe-4S-S-AdoMet</note>
    </ligand>
</feature>
<dbReference type="Gene3D" id="6.10.140.1170">
    <property type="match status" value="1"/>
</dbReference>
<dbReference type="SFLD" id="SFLDF00290">
    <property type="entry name" value="glutamate_2_3-aminomutase"/>
    <property type="match status" value="1"/>
</dbReference>
<keyword evidence="13" id="KW-1185">Reference proteome</keyword>
<dbReference type="InterPro" id="IPR025895">
    <property type="entry name" value="LAM_C_dom"/>
</dbReference>
<protein>
    <submittedName>
        <fullName evidence="12">Glutamate 2,3-aminomutase</fullName>
    </submittedName>
</protein>
<feature type="binding site" evidence="9">
    <location>
        <position position="173"/>
    </location>
    <ligand>
        <name>[4Fe-4S] cluster</name>
        <dbReference type="ChEBI" id="CHEBI:49883"/>
        <note>4Fe-4S-S-AdoMet</note>
    </ligand>
</feature>
<keyword evidence="4 9" id="KW-0479">Metal-binding</keyword>
<evidence type="ECO:0000313" key="12">
    <source>
        <dbReference type="EMBL" id="PPK82476.1"/>
    </source>
</evidence>
<dbReference type="InterPro" id="IPR003739">
    <property type="entry name" value="Lys_aminomutase/Glu_NH3_mut"/>
</dbReference>
<dbReference type="GO" id="GO:0016869">
    <property type="term" value="F:intramolecular aminotransferase activity"/>
    <property type="evidence" value="ECO:0007669"/>
    <property type="project" value="InterPro"/>
</dbReference>
<evidence type="ECO:0000256" key="9">
    <source>
        <dbReference type="PIRSR" id="PIRSR004911-1"/>
    </source>
</evidence>
<dbReference type="RefSeq" id="WP_104434964.1">
    <property type="nucleotide sequence ID" value="NZ_PTJA01000002.1"/>
</dbReference>
<dbReference type="PANTHER" id="PTHR30538">
    <property type="entry name" value="LYSINE 2,3-AMINOMUTASE-RELATED"/>
    <property type="match status" value="1"/>
</dbReference>
<dbReference type="PROSITE" id="PS51918">
    <property type="entry name" value="RADICAL_SAM"/>
    <property type="match status" value="1"/>
</dbReference>
<evidence type="ECO:0000256" key="5">
    <source>
        <dbReference type="ARBA" id="ARBA00022898"/>
    </source>
</evidence>
<proteinExistence type="predicted"/>
<reference evidence="12 13" key="1">
    <citation type="submission" date="2018-02" db="EMBL/GenBank/DDBJ databases">
        <title>Genomic Encyclopedia of Archaeal and Bacterial Type Strains, Phase II (KMG-II): from individual species to whole genera.</title>
        <authorList>
            <person name="Goeker M."/>
        </authorList>
    </citation>
    <scope>NUCLEOTIDE SEQUENCE [LARGE SCALE GENOMIC DNA]</scope>
    <source>
        <strain evidence="12 13">DSM 3808</strain>
    </source>
</reference>
<sequence>MEKEKKRQISLQRADELKGRIEDFLEARKSISTGISKEDVLKERKNKILHIYSATEEDWNDYRWQLKNRITDVESLSRILPVSEKEKQLIREVGEKFRWAVSPYYLSLADPDDSFDPIRLMSVPNYKELEDSCTDLDPMAEEYTNPAGCITRRYPDRLIINVTNECAMYCRHCQRRRNIGEQDVHNSRDKIAESIHYIRENEEIRDVLITGGDALTLSDQQLEWIISQLKEIPHVDYIRLGSRIPVTMPQRITKELCDMLKKYHPIYLNTHFNHPMEITEESKAACERLADAGIVLGNQAVLLNGINNDKFVMRVLNHELLKCRVRPYYIFHAKHVQGTTHFNTSIEDGIEIMEYLRGYTSGMAIPTFIVNAPKGQGKTPIFPNYIISRGPGYVKFRTWEGNVVKYEDHETKDIHELL</sequence>
<evidence type="ECO:0000256" key="2">
    <source>
        <dbReference type="ARBA" id="ARBA00022485"/>
    </source>
</evidence>
<dbReference type="NCBIfam" id="TIGR04368">
    <property type="entry name" value="Glu_2_3_NH3_mut"/>
    <property type="match status" value="1"/>
</dbReference>
<comment type="caution">
    <text evidence="12">The sequence shown here is derived from an EMBL/GenBank/DDBJ whole genome shotgun (WGS) entry which is preliminary data.</text>
</comment>
<evidence type="ECO:0000256" key="6">
    <source>
        <dbReference type="ARBA" id="ARBA00023004"/>
    </source>
</evidence>
<accession>A0A2S6HWU2</accession>
<evidence type="ECO:0000313" key="13">
    <source>
        <dbReference type="Proteomes" id="UP000237749"/>
    </source>
</evidence>
<dbReference type="NCBIfam" id="TIGR00238">
    <property type="entry name" value="KamA family radical SAM protein"/>
    <property type="match status" value="1"/>
</dbReference>
<evidence type="ECO:0000256" key="3">
    <source>
        <dbReference type="ARBA" id="ARBA00022691"/>
    </source>
</evidence>
<dbReference type="Proteomes" id="UP000237749">
    <property type="component" value="Unassembled WGS sequence"/>
</dbReference>
<keyword evidence="3" id="KW-0949">S-adenosyl-L-methionine</keyword>
<dbReference type="InterPro" id="IPR007197">
    <property type="entry name" value="rSAM"/>
</dbReference>
<dbReference type="InterPro" id="IPR013785">
    <property type="entry name" value="Aldolase_TIM"/>
</dbReference>
<keyword evidence="7 9" id="KW-0411">Iron-sulfur</keyword>
<dbReference type="InterPro" id="IPR030801">
    <property type="entry name" value="Glu_2_3_NH3_mut"/>
</dbReference>
<dbReference type="SUPFAM" id="SSF102114">
    <property type="entry name" value="Radical SAM enzymes"/>
    <property type="match status" value="1"/>
</dbReference>
<evidence type="ECO:0000256" key="10">
    <source>
        <dbReference type="PIRSR" id="PIRSR603739-50"/>
    </source>
</evidence>
<dbReference type="Pfam" id="PF04055">
    <property type="entry name" value="Radical_SAM"/>
    <property type="match status" value="1"/>
</dbReference>
<dbReference type="FunFam" id="3.20.20.70:FF:000095">
    <property type="entry name" value="Lysine 2,3-aminomutase"/>
    <property type="match status" value="1"/>
</dbReference>
<evidence type="ECO:0000259" key="11">
    <source>
        <dbReference type="PROSITE" id="PS51918"/>
    </source>
</evidence>
<dbReference type="Pfam" id="PF12544">
    <property type="entry name" value="LAM_C"/>
    <property type="match status" value="1"/>
</dbReference>
<feature type="modified residue" description="N6-(pyridoxal phosphate)lysine" evidence="10">
    <location>
        <position position="378"/>
    </location>
</feature>
<organism evidence="12 13">
    <name type="scientific">Lacrimispora xylanisolvens</name>
    <dbReference type="NCBI Taxonomy" id="384636"/>
    <lineage>
        <taxon>Bacteria</taxon>
        <taxon>Bacillati</taxon>
        <taxon>Bacillota</taxon>
        <taxon>Clostridia</taxon>
        <taxon>Lachnospirales</taxon>
        <taxon>Lachnospiraceae</taxon>
        <taxon>Lacrimispora</taxon>
    </lineage>
</organism>
<dbReference type="PANTHER" id="PTHR30538:SF1">
    <property type="entry name" value="L-LYSINE 2,3-AMINOMUTASE"/>
    <property type="match status" value="1"/>
</dbReference>
<evidence type="ECO:0000256" key="7">
    <source>
        <dbReference type="ARBA" id="ARBA00023014"/>
    </source>
</evidence>
<evidence type="ECO:0000256" key="8">
    <source>
        <dbReference type="ARBA" id="ARBA00023235"/>
    </source>
</evidence>
<dbReference type="OrthoDB" id="9768064at2"/>
<dbReference type="AlphaFoldDB" id="A0A2S6HWU2"/>
<keyword evidence="8" id="KW-0413">Isomerase</keyword>
<evidence type="ECO:0000256" key="4">
    <source>
        <dbReference type="ARBA" id="ARBA00022723"/>
    </source>
</evidence>
<dbReference type="SFLD" id="SFLDG01070">
    <property type="entry name" value="PLP-dependent"/>
    <property type="match status" value="1"/>
</dbReference>
<dbReference type="CDD" id="cd01335">
    <property type="entry name" value="Radical_SAM"/>
    <property type="match status" value="1"/>
</dbReference>